<gene>
    <name evidence="1" type="ORF">C7B65_13520</name>
</gene>
<dbReference type="AlphaFoldDB" id="A0A2T1DEV7"/>
<evidence type="ECO:0000313" key="2">
    <source>
        <dbReference type="Proteomes" id="UP000238634"/>
    </source>
</evidence>
<reference evidence="1 2" key="2">
    <citation type="submission" date="2018-03" db="EMBL/GenBank/DDBJ databases">
        <title>The ancient ancestry and fast evolution of plastids.</title>
        <authorList>
            <person name="Moore K.R."/>
            <person name="Magnabosco C."/>
            <person name="Momper L."/>
            <person name="Gold D.A."/>
            <person name="Bosak T."/>
            <person name="Fournier G.P."/>
        </authorList>
    </citation>
    <scope>NUCLEOTIDE SEQUENCE [LARGE SCALE GENOMIC DNA]</scope>
    <source>
        <strain evidence="1 2">ULC007</strain>
    </source>
</reference>
<accession>A0A2T1DEV7</accession>
<protein>
    <submittedName>
        <fullName evidence="1">Uncharacterized protein</fullName>
    </submittedName>
</protein>
<organism evidence="1 2">
    <name type="scientific">Phormidesmis priestleyi ULC007</name>
    <dbReference type="NCBI Taxonomy" id="1920490"/>
    <lineage>
        <taxon>Bacteria</taxon>
        <taxon>Bacillati</taxon>
        <taxon>Cyanobacteriota</taxon>
        <taxon>Cyanophyceae</taxon>
        <taxon>Leptolyngbyales</taxon>
        <taxon>Leptolyngbyaceae</taxon>
        <taxon>Phormidesmis</taxon>
    </lineage>
</organism>
<dbReference type="OrthoDB" id="9429380at2"/>
<keyword evidence="2" id="KW-1185">Reference proteome</keyword>
<dbReference type="RefSeq" id="WP_073072278.1">
    <property type="nucleotide sequence ID" value="NZ_MPPI01000014.1"/>
</dbReference>
<dbReference type="EMBL" id="PVWG01000013">
    <property type="protein sequence ID" value="PSB19029.1"/>
    <property type="molecule type" value="Genomic_DNA"/>
</dbReference>
<proteinExistence type="predicted"/>
<comment type="caution">
    <text evidence="1">The sequence shown here is derived from an EMBL/GenBank/DDBJ whole genome shotgun (WGS) entry which is preliminary data.</text>
</comment>
<reference evidence="1 2" key="1">
    <citation type="submission" date="2018-02" db="EMBL/GenBank/DDBJ databases">
        <authorList>
            <person name="Cohen D.B."/>
            <person name="Kent A.D."/>
        </authorList>
    </citation>
    <scope>NUCLEOTIDE SEQUENCE [LARGE SCALE GENOMIC DNA]</scope>
    <source>
        <strain evidence="1 2">ULC007</strain>
    </source>
</reference>
<name>A0A2T1DEV7_9CYAN</name>
<evidence type="ECO:0000313" key="1">
    <source>
        <dbReference type="EMBL" id="PSB19029.1"/>
    </source>
</evidence>
<sequence>MQKIIDQLIASDRFSMKLLYDSAWSIFSTNKATSDSINILRNDFSNNKYKQIAFGILRHAFLIELVKIPGIETTKFRTRWYSQLSGDPRECSFNECVEIAQDLVFTLTGVWLKNSENLEVLTLFLEHGILPYELPIDYVERPAINDMATKIHRKGNVVWIVDENVIRTLKLRQYLTNPQTSPDAVFFKKVLDDKIKIKTYLTDRVLTGLYKTNREKRWEVHPRSVHFSLRRVCIAIEYELITQLCAFEGFPENFREMLQEQEILPQAMEISRCPITLEPLVFQKFREELMNPTHGKSNFQVGHLNPLKLDDPNSLIAGHTPGNISWISANGNRIQGSMSLEEVRNLLKQITHNYENEGLA</sequence>
<dbReference type="STRING" id="1920490.GCA_001895925_04888"/>
<dbReference type="Proteomes" id="UP000238634">
    <property type="component" value="Unassembled WGS sequence"/>
</dbReference>